<dbReference type="GeneID" id="300553692"/>
<protein>
    <recommendedName>
        <fullName evidence="1">Aminoglycoside phosphotransferase domain-containing protein</fullName>
    </recommendedName>
</protein>
<dbReference type="Proteomes" id="UP000030145">
    <property type="component" value="Unassembled WGS sequence"/>
</dbReference>
<dbReference type="PANTHER" id="PTHR21310:SF42">
    <property type="entry name" value="BIFUNCTIONAL AAC_APH"/>
    <property type="match status" value="1"/>
</dbReference>
<keyword evidence="3" id="KW-1185">Reference proteome</keyword>
<sequence length="328" mass="37057">MVALKKLPDMVRRTWRDLSWTSEEVPEQGMDHAVMILRGITSAEGELQGMVPESTVVRVPHEPEYRDQAPLESALISQLFRGSSVRVPETVRQAYARGTFNTPNPVMLTLQTEVTGVPLTKELWATLSDSQREWAAEQLGSLLASMHTMDPDLLPVSRVECWWSDGPATSTLNESPRTLPGKMALMKSRMADFLAPNLTSREMDAVEENFAQVDALLARPHQQRCLTHSDLFQSHLLWNRDGGVGVIDFSDMTVGDPAVDYCHFVDIDSGLQERVLQLALENGPEDLYQVHEGVPRLLERARIFKQWDNIFLLIDHYRTGRSPRVELL</sequence>
<feature type="domain" description="Aminoglycoside phosphotransferase" evidence="1">
    <location>
        <begin position="54"/>
        <end position="276"/>
    </location>
</feature>
<evidence type="ECO:0000259" key="1">
    <source>
        <dbReference type="Pfam" id="PF01636"/>
    </source>
</evidence>
<dbReference type="RefSeq" id="WP_035113567.1">
    <property type="nucleotide sequence ID" value="NZ_CP047046.1"/>
</dbReference>
<dbReference type="InterPro" id="IPR011009">
    <property type="entry name" value="Kinase-like_dom_sf"/>
</dbReference>
<dbReference type="AlphaFoldDB" id="A0A0A2DPQ1"/>
<dbReference type="SUPFAM" id="SSF56112">
    <property type="entry name" value="Protein kinase-like (PK-like)"/>
    <property type="match status" value="1"/>
</dbReference>
<proteinExistence type="predicted"/>
<comment type="caution">
    <text evidence="2">The sequence shown here is derived from an EMBL/GenBank/DDBJ whole genome shotgun (WGS) entry which is preliminary data.</text>
</comment>
<dbReference type="InterPro" id="IPR002575">
    <property type="entry name" value="Aminoglycoside_PTrfase"/>
</dbReference>
<organism evidence="2 3">
    <name type="scientific">Corynebacterium auriscanis</name>
    <dbReference type="NCBI Taxonomy" id="99807"/>
    <lineage>
        <taxon>Bacteria</taxon>
        <taxon>Bacillati</taxon>
        <taxon>Actinomycetota</taxon>
        <taxon>Actinomycetes</taxon>
        <taxon>Mycobacteriales</taxon>
        <taxon>Corynebacteriaceae</taxon>
        <taxon>Corynebacterium</taxon>
    </lineage>
</organism>
<name>A0A0A2DPQ1_9CORY</name>
<evidence type="ECO:0000313" key="2">
    <source>
        <dbReference type="EMBL" id="KGM18836.1"/>
    </source>
</evidence>
<dbReference type="Pfam" id="PF01636">
    <property type="entry name" value="APH"/>
    <property type="match status" value="1"/>
</dbReference>
<dbReference type="InterPro" id="IPR051678">
    <property type="entry name" value="AGP_Transferase"/>
</dbReference>
<accession>A0A0A2DPQ1</accession>
<dbReference type="EMBL" id="JRVJ01000004">
    <property type="protein sequence ID" value="KGM18836.1"/>
    <property type="molecule type" value="Genomic_DNA"/>
</dbReference>
<evidence type="ECO:0000313" key="3">
    <source>
        <dbReference type="Proteomes" id="UP000030145"/>
    </source>
</evidence>
<dbReference type="Gene3D" id="3.90.1200.10">
    <property type="match status" value="1"/>
</dbReference>
<reference evidence="2 3" key="1">
    <citation type="submission" date="2014-10" db="EMBL/GenBank/DDBJ databases">
        <title>Whole Genome sequence of Corynebacterium auriscanis strain CIP 106629.</title>
        <authorList>
            <person name="Hassan S.S."/>
            <person name="Jamal S.B."/>
            <person name="Tiwari S."/>
            <person name="Oliveira L.D.C."/>
            <person name="Souza F."/>
            <person name="Mariano D.C."/>
            <person name="Almeida S."/>
            <person name="Dorella F."/>
            <person name="Pereira F."/>
            <person name="Carvalho A."/>
            <person name="Leal C.A."/>
            <person name="Soares S.D.C."/>
            <person name="Figueiredo H.C."/>
            <person name="Silva A."/>
            <person name="Azevedo V.A."/>
        </authorList>
    </citation>
    <scope>NUCLEOTIDE SEQUENCE [LARGE SCALE GENOMIC DNA]</scope>
    <source>
        <strain evidence="2 3">CIP 106629</strain>
    </source>
</reference>
<gene>
    <name evidence="2" type="ORF">MA47_04135</name>
</gene>
<dbReference type="PANTHER" id="PTHR21310">
    <property type="entry name" value="AMINOGLYCOSIDE PHOSPHOTRANSFERASE-RELATED-RELATED"/>
    <property type="match status" value="1"/>
</dbReference>